<evidence type="ECO:0000256" key="4">
    <source>
        <dbReference type="ARBA" id="ARBA00023163"/>
    </source>
</evidence>
<comment type="caution">
    <text evidence="8">The sequence shown here is derived from an EMBL/GenBank/DDBJ whole genome shotgun (WGS) entry which is preliminary data.</text>
</comment>
<dbReference type="GO" id="GO:0003677">
    <property type="term" value="F:DNA binding"/>
    <property type="evidence" value="ECO:0007669"/>
    <property type="project" value="InterPro"/>
</dbReference>
<dbReference type="InterPro" id="IPR007219">
    <property type="entry name" value="XnlR_reg_dom"/>
</dbReference>
<gene>
    <name evidence="8" type="ORF">AX774_g5928</name>
</gene>
<dbReference type="EMBL" id="LSSK01001125">
    <property type="protein sequence ID" value="OMH80646.1"/>
    <property type="molecule type" value="Genomic_DNA"/>
</dbReference>
<evidence type="ECO:0000259" key="7">
    <source>
        <dbReference type="SMART" id="SM00906"/>
    </source>
</evidence>
<evidence type="ECO:0000256" key="1">
    <source>
        <dbReference type="ARBA" id="ARBA00004123"/>
    </source>
</evidence>
<name>A0A1R1PI63_ZANCU</name>
<dbReference type="GO" id="GO:0008270">
    <property type="term" value="F:zinc ion binding"/>
    <property type="evidence" value="ECO:0007669"/>
    <property type="project" value="InterPro"/>
</dbReference>
<feature type="region of interest" description="Disordered" evidence="6">
    <location>
        <begin position="1"/>
        <end position="25"/>
    </location>
</feature>
<keyword evidence="2" id="KW-0479">Metal-binding</keyword>
<keyword evidence="9" id="KW-1185">Reference proteome</keyword>
<organism evidence="8 9">
    <name type="scientific">Zancudomyces culisetae</name>
    <name type="common">Gut fungus</name>
    <name type="synonym">Smittium culisetae</name>
    <dbReference type="NCBI Taxonomy" id="1213189"/>
    <lineage>
        <taxon>Eukaryota</taxon>
        <taxon>Fungi</taxon>
        <taxon>Fungi incertae sedis</taxon>
        <taxon>Zoopagomycota</taxon>
        <taxon>Kickxellomycotina</taxon>
        <taxon>Harpellomycetes</taxon>
        <taxon>Harpellales</taxon>
        <taxon>Legeriomycetaceae</taxon>
        <taxon>Zancudomyces</taxon>
    </lineage>
</organism>
<sequence length="357" mass="41250">MTITNSESEKSVSSGGGKRIRAKSNTHNAYKKHVIKFRLNEKKKVHKRPLNEAIHSRLGSIEKRVEILCKQAKRVKTVPKGNTKQGIKSETSNLMTNLCVIDVNIQNIVGRDSEDIELSRLLRDVIDELMDRFIYRYPLLANVVRIPQFIQNVKSFQVPKYVVCTLLLMGSTVLKDDKFFKVFTEERRKRVLNYVTEHMEKALSNPDCLSVWTMVVLARYYTTIGILTQCTKYVHLAARLAISMRLHRVDAYSVSTAEREHEQLLVDKELKRRLWWCSYVFCVLLSEAIAAQPALQSKDIFVNLPSNDRLWHTNAKFILSKTNSANRGDMILSSKGEFRFDTFASYQRTWIKTINVT</sequence>
<feature type="domain" description="Xylanolytic transcriptional activator regulatory" evidence="7">
    <location>
        <begin position="230"/>
        <end position="311"/>
    </location>
</feature>
<dbReference type="GO" id="GO:0006351">
    <property type="term" value="P:DNA-templated transcription"/>
    <property type="evidence" value="ECO:0007669"/>
    <property type="project" value="InterPro"/>
</dbReference>
<evidence type="ECO:0000256" key="2">
    <source>
        <dbReference type="ARBA" id="ARBA00022723"/>
    </source>
</evidence>
<dbReference type="CDD" id="cd12148">
    <property type="entry name" value="fungal_TF_MHR"/>
    <property type="match status" value="1"/>
</dbReference>
<keyword evidence="4" id="KW-0804">Transcription</keyword>
<dbReference type="PANTHER" id="PTHR47338">
    <property type="entry name" value="ZN(II)2CYS6 TRANSCRIPTION FACTOR (EUROFUNG)-RELATED"/>
    <property type="match status" value="1"/>
</dbReference>
<comment type="subcellular location">
    <subcellularLocation>
        <location evidence="1">Nucleus</location>
    </subcellularLocation>
</comment>
<keyword evidence="5" id="KW-0539">Nucleus</keyword>
<reference evidence="9" key="1">
    <citation type="submission" date="2017-01" db="EMBL/GenBank/DDBJ databases">
        <authorList>
            <person name="Wang Y."/>
            <person name="White M."/>
            <person name="Kvist S."/>
            <person name="Moncalvo J.-M."/>
        </authorList>
    </citation>
    <scope>NUCLEOTIDE SEQUENCE [LARGE SCALE GENOMIC DNA]</scope>
    <source>
        <strain evidence="9">COL-18-3</strain>
    </source>
</reference>
<dbReference type="InterPro" id="IPR050815">
    <property type="entry name" value="TF_fung"/>
</dbReference>
<dbReference type="Proteomes" id="UP000188320">
    <property type="component" value="Unassembled WGS sequence"/>
</dbReference>
<dbReference type="OrthoDB" id="3364175at2759"/>
<evidence type="ECO:0000256" key="5">
    <source>
        <dbReference type="ARBA" id="ARBA00023242"/>
    </source>
</evidence>
<evidence type="ECO:0000313" key="9">
    <source>
        <dbReference type="Proteomes" id="UP000188320"/>
    </source>
</evidence>
<accession>A0A1R1PI63</accession>
<proteinExistence type="predicted"/>
<dbReference type="GO" id="GO:0000981">
    <property type="term" value="F:DNA-binding transcription factor activity, RNA polymerase II-specific"/>
    <property type="evidence" value="ECO:0007669"/>
    <property type="project" value="InterPro"/>
</dbReference>
<evidence type="ECO:0000313" key="8">
    <source>
        <dbReference type="EMBL" id="OMH80646.1"/>
    </source>
</evidence>
<dbReference type="SMART" id="SM00906">
    <property type="entry name" value="Fungal_trans"/>
    <property type="match status" value="1"/>
</dbReference>
<keyword evidence="3" id="KW-0805">Transcription regulation</keyword>
<dbReference type="Pfam" id="PF04082">
    <property type="entry name" value="Fungal_trans"/>
    <property type="match status" value="1"/>
</dbReference>
<evidence type="ECO:0000256" key="6">
    <source>
        <dbReference type="SAM" id="MobiDB-lite"/>
    </source>
</evidence>
<evidence type="ECO:0000256" key="3">
    <source>
        <dbReference type="ARBA" id="ARBA00023015"/>
    </source>
</evidence>
<dbReference type="PANTHER" id="PTHR47338:SF5">
    <property type="entry name" value="ZN(II)2CYS6 TRANSCRIPTION FACTOR (EUROFUNG)"/>
    <property type="match status" value="1"/>
</dbReference>
<dbReference type="GO" id="GO:0005634">
    <property type="term" value="C:nucleus"/>
    <property type="evidence" value="ECO:0007669"/>
    <property type="project" value="UniProtKB-SubCell"/>
</dbReference>
<protein>
    <recommendedName>
        <fullName evidence="7">Xylanolytic transcriptional activator regulatory domain-containing protein</fullName>
    </recommendedName>
</protein>
<dbReference type="AlphaFoldDB" id="A0A1R1PI63"/>